<dbReference type="EMBL" id="REGN01001835">
    <property type="protein sequence ID" value="RNA32166.1"/>
    <property type="molecule type" value="Genomic_DNA"/>
</dbReference>
<accession>A0A3M7S8Q1</accession>
<protein>
    <submittedName>
        <fullName evidence="1">Uncharacterized protein</fullName>
    </submittedName>
</protein>
<evidence type="ECO:0000313" key="2">
    <source>
        <dbReference type="Proteomes" id="UP000276133"/>
    </source>
</evidence>
<organism evidence="1 2">
    <name type="scientific">Brachionus plicatilis</name>
    <name type="common">Marine rotifer</name>
    <name type="synonym">Brachionus muelleri</name>
    <dbReference type="NCBI Taxonomy" id="10195"/>
    <lineage>
        <taxon>Eukaryota</taxon>
        <taxon>Metazoa</taxon>
        <taxon>Spiralia</taxon>
        <taxon>Gnathifera</taxon>
        <taxon>Rotifera</taxon>
        <taxon>Eurotatoria</taxon>
        <taxon>Monogononta</taxon>
        <taxon>Pseudotrocha</taxon>
        <taxon>Ploima</taxon>
        <taxon>Brachionidae</taxon>
        <taxon>Brachionus</taxon>
    </lineage>
</organism>
<reference evidence="1 2" key="1">
    <citation type="journal article" date="2018" name="Sci. Rep.">
        <title>Genomic signatures of local adaptation to the degree of environmental predictability in rotifers.</title>
        <authorList>
            <person name="Franch-Gras L."/>
            <person name="Hahn C."/>
            <person name="Garcia-Roger E.M."/>
            <person name="Carmona M.J."/>
            <person name="Serra M."/>
            <person name="Gomez A."/>
        </authorList>
    </citation>
    <scope>NUCLEOTIDE SEQUENCE [LARGE SCALE GENOMIC DNA]</scope>
    <source>
        <strain evidence="1">HYR1</strain>
    </source>
</reference>
<keyword evidence="2" id="KW-1185">Reference proteome</keyword>
<comment type="caution">
    <text evidence="1">The sequence shown here is derived from an EMBL/GenBank/DDBJ whole genome shotgun (WGS) entry which is preliminary data.</text>
</comment>
<dbReference type="AlphaFoldDB" id="A0A3M7S8Q1"/>
<name>A0A3M7S8Q1_BRAPC</name>
<dbReference type="Proteomes" id="UP000276133">
    <property type="component" value="Unassembled WGS sequence"/>
</dbReference>
<proteinExistence type="predicted"/>
<sequence length="97" mass="11516">MGHKPKNFKKNGHHLMDWQKKTFSHKRSSAILFLKKAKIKIFRIIDKILPIPFVFKMDYKQGKKTKILVYAKIFKEKLTHRHKTLNLDQLSEGVKAN</sequence>
<evidence type="ECO:0000313" key="1">
    <source>
        <dbReference type="EMBL" id="RNA32166.1"/>
    </source>
</evidence>
<gene>
    <name evidence="1" type="ORF">BpHYR1_017692</name>
</gene>